<evidence type="ECO:0000256" key="9">
    <source>
        <dbReference type="SAM" id="Phobius"/>
    </source>
</evidence>
<dbReference type="InterPro" id="IPR004713">
    <property type="entry name" value="CaH_exchang"/>
</dbReference>
<comment type="similarity">
    <text evidence="2">Belongs to the Ca(2+):cation antiporter (CaCA) (TC 2.A.19) family.</text>
</comment>
<keyword evidence="12" id="KW-1185">Reference proteome</keyword>
<dbReference type="PANTHER" id="PTHR31503:SF22">
    <property type="entry name" value="VACUOLAR CALCIUM ION TRANSPORTER"/>
    <property type="match status" value="1"/>
</dbReference>
<keyword evidence="4 9" id="KW-0812">Transmembrane</keyword>
<feature type="domain" description="Sodium/calcium exchanger membrane region" evidence="10">
    <location>
        <begin position="325"/>
        <end position="468"/>
    </location>
</feature>
<feature type="transmembrane region" description="Helical" evidence="9">
    <location>
        <begin position="422"/>
        <end position="443"/>
    </location>
</feature>
<dbReference type="InterPro" id="IPR044880">
    <property type="entry name" value="NCX_ion-bd_dom_sf"/>
</dbReference>
<evidence type="ECO:0000313" key="11">
    <source>
        <dbReference type="EMBL" id="GMM34158.1"/>
    </source>
</evidence>
<dbReference type="GO" id="GO:0000329">
    <property type="term" value="C:fungal-type vacuole membrane"/>
    <property type="evidence" value="ECO:0007669"/>
    <property type="project" value="TreeGrafter"/>
</dbReference>
<dbReference type="Gene3D" id="1.20.1420.30">
    <property type="entry name" value="NCX, central ion-binding region"/>
    <property type="match status" value="2"/>
</dbReference>
<dbReference type="Proteomes" id="UP001360560">
    <property type="component" value="Unassembled WGS sequence"/>
</dbReference>
<feature type="transmembrane region" description="Helical" evidence="9">
    <location>
        <begin position="153"/>
        <end position="173"/>
    </location>
</feature>
<evidence type="ECO:0000256" key="1">
    <source>
        <dbReference type="ARBA" id="ARBA00004127"/>
    </source>
</evidence>
<organism evidence="11 12">
    <name type="scientific">Saccharomycopsis crataegensis</name>
    <dbReference type="NCBI Taxonomy" id="43959"/>
    <lineage>
        <taxon>Eukaryota</taxon>
        <taxon>Fungi</taxon>
        <taxon>Dikarya</taxon>
        <taxon>Ascomycota</taxon>
        <taxon>Saccharomycotina</taxon>
        <taxon>Saccharomycetes</taxon>
        <taxon>Saccharomycopsidaceae</taxon>
        <taxon>Saccharomycopsis</taxon>
    </lineage>
</organism>
<comment type="subcellular location">
    <subcellularLocation>
        <location evidence="1">Endomembrane system</location>
        <topology evidence="1">Multi-pass membrane protein</topology>
    </subcellularLocation>
</comment>
<dbReference type="PANTHER" id="PTHR31503">
    <property type="entry name" value="VACUOLAR CALCIUM ION TRANSPORTER"/>
    <property type="match status" value="1"/>
</dbReference>
<feature type="transmembrane region" description="Helical" evidence="9">
    <location>
        <begin position="360"/>
        <end position="382"/>
    </location>
</feature>
<feature type="region of interest" description="Disordered" evidence="8">
    <location>
        <begin position="258"/>
        <end position="277"/>
    </location>
</feature>
<evidence type="ECO:0000256" key="4">
    <source>
        <dbReference type="ARBA" id="ARBA00022692"/>
    </source>
</evidence>
<name>A0AAV5QH29_9ASCO</name>
<evidence type="ECO:0000256" key="8">
    <source>
        <dbReference type="SAM" id="MobiDB-lite"/>
    </source>
</evidence>
<dbReference type="EMBL" id="BTFZ01000002">
    <property type="protein sequence ID" value="GMM34158.1"/>
    <property type="molecule type" value="Genomic_DNA"/>
</dbReference>
<dbReference type="AlphaFoldDB" id="A0AAV5QH29"/>
<dbReference type="Pfam" id="PF01699">
    <property type="entry name" value="Na_Ca_ex"/>
    <property type="match status" value="2"/>
</dbReference>
<feature type="compositionally biased region" description="Basic and acidic residues" evidence="8">
    <location>
        <begin position="258"/>
        <end position="267"/>
    </location>
</feature>
<keyword evidence="3" id="KW-0813">Transport</keyword>
<evidence type="ECO:0000256" key="2">
    <source>
        <dbReference type="ARBA" id="ARBA00008170"/>
    </source>
</evidence>
<feature type="transmembrane region" description="Helical" evidence="9">
    <location>
        <begin position="389"/>
        <end position="416"/>
    </location>
</feature>
<protein>
    <recommendedName>
        <fullName evidence="10">Sodium/calcium exchanger membrane region domain-containing protein</fullName>
    </recommendedName>
</protein>
<gene>
    <name evidence="11" type="ORF">DASC09_014830</name>
</gene>
<dbReference type="GO" id="GO:0006874">
    <property type="term" value="P:intracellular calcium ion homeostasis"/>
    <property type="evidence" value="ECO:0007669"/>
    <property type="project" value="TreeGrafter"/>
</dbReference>
<evidence type="ECO:0000256" key="6">
    <source>
        <dbReference type="ARBA" id="ARBA00023065"/>
    </source>
</evidence>
<feature type="transmembrane region" description="Helical" evidence="9">
    <location>
        <begin position="52"/>
        <end position="75"/>
    </location>
</feature>
<feature type="transmembrane region" description="Helical" evidence="9">
    <location>
        <begin position="450"/>
        <end position="470"/>
    </location>
</feature>
<dbReference type="InterPro" id="IPR004837">
    <property type="entry name" value="NaCa_Exmemb"/>
</dbReference>
<feature type="transmembrane region" description="Helical" evidence="9">
    <location>
        <begin position="120"/>
        <end position="141"/>
    </location>
</feature>
<feature type="transmembrane region" description="Helical" evidence="9">
    <location>
        <begin position="320"/>
        <end position="340"/>
    </location>
</feature>
<evidence type="ECO:0000256" key="3">
    <source>
        <dbReference type="ARBA" id="ARBA00022448"/>
    </source>
</evidence>
<feature type="domain" description="Sodium/calcium exchanger membrane region" evidence="10">
    <location>
        <begin position="54"/>
        <end position="221"/>
    </location>
</feature>
<dbReference type="FunFam" id="1.20.1420.30:FF:000011">
    <property type="entry name" value="Vacuolar calcium ion transporter"/>
    <property type="match status" value="1"/>
</dbReference>
<evidence type="ECO:0000256" key="7">
    <source>
        <dbReference type="ARBA" id="ARBA00023136"/>
    </source>
</evidence>
<reference evidence="11 12" key="1">
    <citation type="journal article" date="2023" name="Elife">
        <title>Identification of key yeast species and microbe-microbe interactions impacting larval growth of Drosophila in the wild.</title>
        <authorList>
            <person name="Mure A."/>
            <person name="Sugiura Y."/>
            <person name="Maeda R."/>
            <person name="Honda K."/>
            <person name="Sakurai N."/>
            <person name="Takahashi Y."/>
            <person name="Watada M."/>
            <person name="Katoh T."/>
            <person name="Gotoh A."/>
            <person name="Gotoh Y."/>
            <person name="Taniguchi I."/>
            <person name="Nakamura K."/>
            <person name="Hayashi T."/>
            <person name="Katayama T."/>
            <person name="Uemura T."/>
            <person name="Hattori Y."/>
        </authorList>
    </citation>
    <scope>NUCLEOTIDE SEQUENCE [LARGE SCALE GENOMIC DNA]</scope>
    <source>
        <strain evidence="11 12">SC-9</strain>
    </source>
</reference>
<keyword evidence="6" id="KW-0406">Ion transport</keyword>
<dbReference type="RefSeq" id="XP_064851158.1">
    <property type="nucleotide sequence ID" value="XM_064995086.1"/>
</dbReference>
<keyword evidence="5 9" id="KW-1133">Transmembrane helix</keyword>
<feature type="transmembrane region" description="Helical" evidence="9">
    <location>
        <begin position="87"/>
        <end position="108"/>
    </location>
</feature>
<accession>A0AAV5QH29</accession>
<keyword evidence="7 9" id="KW-0472">Membrane</keyword>
<feature type="transmembrane region" description="Helical" evidence="9">
    <location>
        <begin position="25"/>
        <end position="46"/>
    </location>
</feature>
<proteinExistence type="inferred from homology"/>
<dbReference type="GO" id="GO:0015369">
    <property type="term" value="F:calcium:proton antiporter activity"/>
    <property type="evidence" value="ECO:0007669"/>
    <property type="project" value="TreeGrafter"/>
</dbReference>
<sequence length="478" mass="51338">MKLKGIISENTFKPRHMASSARRTALITLKSSYANILLLVVPFALASNNVGWPSLAVFILNFVAIVPLAACLCFATEELAEHLGDNLGAFLNASFGNSVELITAIIALKQGQIRVVQTSMLGSVISNSLLVLGCCFVAGGYNRFKQTFNITAAQTLSSLLILSTSSLMIPAALHSSIASSLSKTETDTITPENPGSRILKLSRGTAIILLLMYLFYLFFQMKTHKTLFEAEVTPADVLEQNQITEKVESEQIVQEKASTIEDSREESNTSTNDGVFQGAKASVTNTSELQKSGTGLHSKILKSRKGTLFSVAANLEEEHLSILASLVVLVIITVLVAFCADYMVGSIDDLVETSGMTKTFVGLVLLPISGNAAEHVTSVVVATKNKMDLAIGVAIGSSTQIALFVTPLLVLIGWWIGESMSLLFTTFECCTMFITIFITNSMIADGESNYLEGVMLISAYVIIAVAFFFFPDSATGLS</sequence>
<dbReference type="GeneID" id="90072137"/>
<evidence type="ECO:0000256" key="5">
    <source>
        <dbReference type="ARBA" id="ARBA00022989"/>
    </source>
</evidence>
<feature type="transmembrane region" description="Helical" evidence="9">
    <location>
        <begin position="201"/>
        <end position="219"/>
    </location>
</feature>
<dbReference type="GO" id="GO:0012505">
    <property type="term" value="C:endomembrane system"/>
    <property type="evidence" value="ECO:0007669"/>
    <property type="project" value="UniProtKB-SubCell"/>
</dbReference>
<comment type="caution">
    <text evidence="11">The sequence shown here is derived from an EMBL/GenBank/DDBJ whole genome shotgun (WGS) entry which is preliminary data.</text>
</comment>
<evidence type="ECO:0000259" key="10">
    <source>
        <dbReference type="Pfam" id="PF01699"/>
    </source>
</evidence>
<evidence type="ECO:0000313" key="12">
    <source>
        <dbReference type="Proteomes" id="UP001360560"/>
    </source>
</evidence>